<dbReference type="OrthoDB" id="1445985at2"/>
<gene>
    <name evidence="1" type="ORF">SAMN04488057_112111</name>
</gene>
<organism evidence="1 2">
    <name type="scientific">Cyclobacterium lianum</name>
    <dbReference type="NCBI Taxonomy" id="388280"/>
    <lineage>
        <taxon>Bacteria</taxon>
        <taxon>Pseudomonadati</taxon>
        <taxon>Bacteroidota</taxon>
        <taxon>Cytophagia</taxon>
        <taxon>Cytophagales</taxon>
        <taxon>Cyclobacteriaceae</taxon>
        <taxon>Cyclobacterium</taxon>
    </lineage>
</organism>
<reference evidence="1 2" key="1">
    <citation type="submission" date="2016-11" db="EMBL/GenBank/DDBJ databases">
        <authorList>
            <person name="Jaros S."/>
            <person name="Januszkiewicz K."/>
            <person name="Wedrychowicz H."/>
        </authorList>
    </citation>
    <scope>NUCLEOTIDE SEQUENCE [LARGE SCALE GENOMIC DNA]</scope>
    <source>
        <strain evidence="1 2">CGMCC 1.6102</strain>
    </source>
</reference>
<evidence type="ECO:0000313" key="1">
    <source>
        <dbReference type="EMBL" id="SHN23403.1"/>
    </source>
</evidence>
<dbReference type="EMBL" id="FRCY01000012">
    <property type="protein sequence ID" value="SHN23403.1"/>
    <property type="molecule type" value="Genomic_DNA"/>
</dbReference>
<sequence length="97" mass="11185">MTLDELIIELILQDLKHNQLILGLDRLNLDSGYCHFLGILDLIQRLMGVQDDKMDEFSTTYIAAMQQSLEFPIPRSGEELKPLAMECYKHLKEKFSG</sequence>
<dbReference type="STRING" id="388280.SAMN04488057_112111"/>
<protein>
    <submittedName>
        <fullName evidence="1">Uncharacterized protein</fullName>
    </submittedName>
</protein>
<accession>A0A1M7Q005</accession>
<keyword evidence="2" id="KW-1185">Reference proteome</keyword>
<evidence type="ECO:0000313" key="2">
    <source>
        <dbReference type="Proteomes" id="UP000184513"/>
    </source>
</evidence>
<proteinExistence type="predicted"/>
<dbReference type="AlphaFoldDB" id="A0A1M7Q005"/>
<name>A0A1M7Q005_9BACT</name>
<dbReference type="Proteomes" id="UP000184513">
    <property type="component" value="Unassembled WGS sequence"/>
</dbReference>